<dbReference type="SUPFAM" id="SSF55729">
    <property type="entry name" value="Acyl-CoA N-acyltransferases (Nat)"/>
    <property type="match status" value="1"/>
</dbReference>
<dbReference type="Pfam" id="PF00583">
    <property type="entry name" value="Acetyltransf_1"/>
    <property type="match status" value="1"/>
</dbReference>
<keyword evidence="5" id="KW-1185">Reference proteome</keyword>
<dbReference type="CDD" id="cd04301">
    <property type="entry name" value="NAT_SF"/>
    <property type="match status" value="1"/>
</dbReference>
<gene>
    <name evidence="4" type="ORF">SAMN04490195_0317</name>
</gene>
<evidence type="ECO:0000259" key="3">
    <source>
        <dbReference type="PROSITE" id="PS51186"/>
    </source>
</evidence>
<protein>
    <submittedName>
        <fullName evidence="4">Acetyltransferase (GNAT) family protein</fullName>
    </submittedName>
</protein>
<evidence type="ECO:0000313" key="5">
    <source>
        <dbReference type="Proteomes" id="UP000199570"/>
    </source>
</evidence>
<dbReference type="InterPro" id="IPR050832">
    <property type="entry name" value="Bact_Acetyltransf"/>
</dbReference>
<dbReference type="GO" id="GO:0016747">
    <property type="term" value="F:acyltransferase activity, transferring groups other than amino-acyl groups"/>
    <property type="evidence" value="ECO:0007669"/>
    <property type="project" value="InterPro"/>
</dbReference>
<accession>A0A1H0Y0I0</accession>
<dbReference type="AlphaFoldDB" id="A0A1H0Y0I0"/>
<feature type="domain" description="N-acetyltransferase" evidence="3">
    <location>
        <begin position="29"/>
        <end position="160"/>
    </location>
</feature>
<keyword evidence="1 4" id="KW-0808">Transferase</keyword>
<dbReference type="PANTHER" id="PTHR43877">
    <property type="entry name" value="AMINOALKYLPHOSPHONATE N-ACETYLTRANSFERASE-RELATED-RELATED"/>
    <property type="match status" value="1"/>
</dbReference>
<dbReference type="InterPro" id="IPR016181">
    <property type="entry name" value="Acyl_CoA_acyltransferase"/>
</dbReference>
<keyword evidence="2" id="KW-0012">Acyltransferase</keyword>
<name>A0A1H0Y0I0_9PSED</name>
<organism evidence="4 5">
    <name type="scientific">Pseudomonas moorei</name>
    <dbReference type="NCBI Taxonomy" id="395599"/>
    <lineage>
        <taxon>Bacteria</taxon>
        <taxon>Pseudomonadati</taxon>
        <taxon>Pseudomonadota</taxon>
        <taxon>Gammaproteobacteria</taxon>
        <taxon>Pseudomonadales</taxon>
        <taxon>Pseudomonadaceae</taxon>
        <taxon>Pseudomonas</taxon>
    </lineage>
</organism>
<proteinExistence type="predicted"/>
<dbReference type="PROSITE" id="PS51186">
    <property type="entry name" value="GNAT"/>
    <property type="match status" value="1"/>
</dbReference>
<evidence type="ECO:0000256" key="2">
    <source>
        <dbReference type="ARBA" id="ARBA00023315"/>
    </source>
</evidence>
<dbReference type="InterPro" id="IPR000182">
    <property type="entry name" value="GNAT_dom"/>
</dbReference>
<evidence type="ECO:0000313" key="4">
    <source>
        <dbReference type="EMBL" id="SDQ08605.1"/>
    </source>
</evidence>
<dbReference type="Proteomes" id="UP000199570">
    <property type="component" value="Unassembled WGS sequence"/>
</dbReference>
<reference evidence="5" key="1">
    <citation type="submission" date="2016-10" db="EMBL/GenBank/DDBJ databases">
        <authorList>
            <person name="Varghese N."/>
            <person name="Submissions S."/>
        </authorList>
    </citation>
    <scope>NUCLEOTIDE SEQUENCE [LARGE SCALE GENOMIC DNA]</scope>
    <source>
        <strain evidence="5">BS3775</strain>
    </source>
</reference>
<dbReference type="EMBL" id="FNKJ01000002">
    <property type="protein sequence ID" value="SDQ08605.1"/>
    <property type="molecule type" value="Genomic_DNA"/>
</dbReference>
<evidence type="ECO:0000256" key="1">
    <source>
        <dbReference type="ARBA" id="ARBA00022679"/>
    </source>
</evidence>
<dbReference type="Gene3D" id="3.40.630.30">
    <property type="match status" value="1"/>
</dbReference>
<sequence>MAEDFCFLMRRNLAEAVLAIPWPSDLQLTRYRPELAETVHQLMALGYREGGGRVPELERWQRQFETDPEYDPELCFIAQDAEGVVAVCQCWTSAYIKDLVVHPRARRQGLGRALLLHAFTVFQQRREGFVDLKVLEDNLRAQRLYESVGMYVVRREAVPA</sequence>